<dbReference type="EMBL" id="MU266894">
    <property type="protein sequence ID" value="KAH7917937.1"/>
    <property type="molecule type" value="Genomic_DNA"/>
</dbReference>
<reference evidence="1" key="1">
    <citation type="journal article" date="2021" name="New Phytol.">
        <title>Evolutionary innovations through gain and loss of genes in the ectomycorrhizal Boletales.</title>
        <authorList>
            <person name="Wu G."/>
            <person name="Miyauchi S."/>
            <person name="Morin E."/>
            <person name="Kuo A."/>
            <person name="Drula E."/>
            <person name="Varga T."/>
            <person name="Kohler A."/>
            <person name="Feng B."/>
            <person name="Cao Y."/>
            <person name="Lipzen A."/>
            <person name="Daum C."/>
            <person name="Hundley H."/>
            <person name="Pangilinan J."/>
            <person name="Johnson J."/>
            <person name="Barry K."/>
            <person name="LaButti K."/>
            <person name="Ng V."/>
            <person name="Ahrendt S."/>
            <person name="Min B."/>
            <person name="Choi I.G."/>
            <person name="Park H."/>
            <person name="Plett J.M."/>
            <person name="Magnuson J."/>
            <person name="Spatafora J.W."/>
            <person name="Nagy L.G."/>
            <person name="Henrissat B."/>
            <person name="Grigoriev I.V."/>
            <person name="Yang Z.L."/>
            <person name="Xu J."/>
            <person name="Martin F.M."/>
        </authorList>
    </citation>
    <scope>NUCLEOTIDE SEQUENCE</scope>
    <source>
        <strain evidence="1">KUC20120723A-06</strain>
    </source>
</reference>
<accession>A0ACB8AXC3</accession>
<proteinExistence type="predicted"/>
<sequence length="296" mass="33456">MFKPHLRSYDEDINALDVKAIAWQDPCIIMSPNMDWVPEAHVSGNEELRACADGQFGDIDCFQWLQLHVLEFQYAICVTRKEAFPHPDEMLWAWWTPTMEDFVAQEGTAFAVVSLSHDIGLLTYYPLTYRDMIVFVAQAQQAFLDIWGHMDFVEIAQHCVVYGSITQSVNMAWMGCFMHDSKVCDEMFAIFPQMNIVKPIILTFPDNIIYAQYSEASKLAKPFALLHRGTGGFLRHYHTRRQYTGLAKSPVFNFTPQTSTASSTAVSKVPASGKAPAQRGGKLNKEKAASKAKHCE</sequence>
<keyword evidence="2" id="KW-1185">Reference proteome</keyword>
<gene>
    <name evidence="1" type="ORF">BV22DRAFT_1134992</name>
</gene>
<evidence type="ECO:0000313" key="2">
    <source>
        <dbReference type="Proteomes" id="UP000790709"/>
    </source>
</evidence>
<dbReference type="Proteomes" id="UP000790709">
    <property type="component" value="Unassembled WGS sequence"/>
</dbReference>
<comment type="caution">
    <text evidence="1">The sequence shown here is derived from an EMBL/GenBank/DDBJ whole genome shotgun (WGS) entry which is preliminary data.</text>
</comment>
<protein>
    <submittedName>
        <fullName evidence="1">Uncharacterized protein</fullName>
    </submittedName>
</protein>
<name>A0ACB8AXC3_9AGAM</name>
<organism evidence="1 2">
    <name type="scientific">Leucogyrophana mollusca</name>
    <dbReference type="NCBI Taxonomy" id="85980"/>
    <lineage>
        <taxon>Eukaryota</taxon>
        <taxon>Fungi</taxon>
        <taxon>Dikarya</taxon>
        <taxon>Basidiomycota</taxon>
        <taxon>Agaricomycotina</taxon>
        <taxon>Agaricomycetes</taxon>
        <taxon>Agaricomycetidae</taxon>
        <taxon>Boletales</taxon>
        <taxon>Boletales incertae sedis</taxon>
        <taxon>Leucogyrophana</taxon>
    </lineage>
</organism>
<evidence type="ECO:0000313" key="1">
    <source>
        <dbReference type="EMBL" id="KAH7917937.1"/>
    </source>
</evidence>